<dbReference type="InterPro" id="IPR013974">
    <property type="entry name" value="SAF"/>
</dbReference>
<comment type="subcellular location">
    <subcellularLocation>
        <location evidence="1 4">Periplasm</location>
    </subcellularLocation>
</comment>
<comment type="function">
    <text evidence="4">Involved in the assembly process of the P-ring formation. It may associate with FlgF on the rod constituting a structure essential for the P-ring assembly or may act as a modulator protein for the P-ring assembly.</text>
</comment>
<accession>A0ABS9CZL8</accession>
<keyword evidence="6" id="KW-0969">Cilium</keyword>
<evidence type="ECO:0000259" key="5">
    <source>
        <dbReference type="SMART" id="SM00858"/>
    </source>
</evidence>
<comment type="caution">
    <text evidence="6">The sequence shown here is derived from an EMBL/GenBank/DDBJ whole genome shotgun (WGS) entry which is preliminary data.</text>
</comment>
<dbReference type="PANTHER" id="PTHR36307">
    <property type="entry name" value="FLAGELLA BASAL BODY P-RING FORMATION PROTEIN FLGA"/>
    <property type="match status" value="1"/>
</dbReference>
<dbReference type="Pfam" id="PF13144">
    <property type="entry name" value="ChapFlgA"/>
    <property type="match status" value="1"/>
</dbReference>
<keyword evidence="7" id="KW-1185">Reference proteome</keyword>
<dbReference type="Gene3D" id="2.30.30.760">
    <property type="match status" value="1"/>
</dbReference>
<evidence type="ECO:0000313" key="7">
    <source>
        <dbReference type="Proteomes" id="UP001200557"/>
    </source>
</evidence>
<feature type="signal peptide" evidence="4">
    <location>
        <begin position="1"/>
        <end position="17"/>
    </location>
</feature>
<keyword evidence="6" id="KW-0966">Cell projection</keyword>
<evidence type="ECO:0000256" key="2">
    <source>
        <dbReference type="ARBA" id="ARBA00022729"/>
    </source>
</evidence>
<evidence type="ECO:0000256" key="4">
    <source>
        <dbReference type="RuleBase" id="RU362063"/>
    </source>
</evidence>
<dbReference type="RefSeq" id="WP_235225907.1">
    <property type="nucleotide sequence ID" value="NZ_JAKGAQ010000002.1"/>
</dbReference>
<sequence>MIRLGIILSLLTGPVMADALVAARTIPARSIIGPDDILLRDVDFMGAMEDPSMVIGQETRVALYAGRPVRQGDIGPPSVIERNQIVALVYSRGGIIISTEGRALDRAGPGDFIRVMNLTSRATVTARVDANGTAFVAQ</sequence>
<keyword evidence="4" id="KW-1005">Bacterial flagellum biogenesis</keyword>
<name>A0ABS9CZL8_9RHOB</name>
<evidence type="ECO:0000256" key="1">
    <source>
        <dbReference type="ARBA" id="ARBA00004418"/>
    </source>
</evidence>
<reference evidence="6 7" key="1">
    <citation type="submission" date="2022-01" db="EMBL/GenBank/DDBJ databases">
        <title>Octadecabacter sp. nov., isolated from a marine alga.</title>
        <authorList>
            <person name="Jin M.S."/>
            <person name="Kim H.M."/>
            <person name="Han D.M."/>
            <person name="Jung J.J."/>
            <person name="Jeon C.O."/>
        </authorList>
    </citation>
    <scope>NUCLEOTIDE SEQUENCE [LARGE SCALE GENOMIC DNA]</scope>
    <source>
        <strain evidence="6 7">G9-8</strain>
    </source>
</reference>
<proteinExistence type="inferred from homology"/>
<dbReference type="SMART" id="SM00858">
    <property type="entry name" value="SAF"/>
    <property type="match status" value="1"/>
</dbReference>
<feature type="domain" description="SAF" evidence="5">
    <location>
        <begin position="17"/>
        <end position="75"/>
    </location>
</feature>
<evidence type="ECO:0000256" key="3">
    <source>
        <dbReference type="ARBA" id="ARBA00022764"/>
    </source>
</evidence>
<evidence type="ECO:0000313" key="6">
    <source>
        <dbReference type="EMBL" id="MCF2871606.1"/>
    </source>
</evidence>
<dbReference type="InterPro" id="IPR039246">
    <property type="entry name" value="Flagellar_FlgA"/>
</dbReference>
<dbReference type="InterPro" id="IPR017585">
    <property type="entry name" value="SAF_FlgA"/>
</dbReference>
<dbReference type="PANTHER" id="PTHR36307:SF1">
    <property type="entry name" value="FLAGELLA BASAL BODY P-RING FORMATION PROTEIN FLGA"/>
    <property type="match status" value="1"/>
</dbReference>
<gene>
    <name evidence="6" type="primary">flgA</name>
    <name evidence="6" type="ORF">L0664_11070</name>
</gene>
<protein>
    <recommendedName>
        <fullName evidence="4">Flagella basal body P-ring formation protein FlgA</fullName>
    </recommendedName>
</protein>
<keyword evidence="3 4" id="KW-0574">Periplasm</keyword>
<organism evidence="6 7">
    <name type="scientific">Octadecabacter dasysiphoniae</name>
    <dbReference type="NCBI Taxonomy" id="2909341"/>
    <lineage>
        <taxon>Bacteria</taxon>
        <taxon>Pseudomonadati</taxon>
        <taxon>Pseudomonadota</taxon>
        <taxon>Alphaproteobacteria</taxon>
        <taxon>Rhodobacterales</taxon>
        <taxon>Roseobacteraceae</taxon>
        <taxon>Octadecabacter</taxon>
    </lineage>
</organism>
<dbReference type="NCBIfam" id="TIGR03170">
    <property type="entry name" value="flgA_cterm"/>
    <property type="match status" value="1"/>
</dbReference>
<comment type="similarity">
    <text evidence="4">Belongs to the FlgA family.</text>
</comment>
<feature type="chain" id="PRO_5044979117" description="Flagella basal body P-ring formation protein FlgA" evidence="4">
    <location>
        <begin position="18"/>
        <end position="138"/>
    </location>
</feature>
<dbReference type="CDD" id="cd11614">
    <property type="entry name" value="SAF_CpaB_FlgA_like"/>
    <property type="match status" value="1"/>
</dbReference>
<keyword evidence="6" id="KW-0282">Flagellum</keyword>
<dbReference type="Proteomes" id="UP001200557">
    <property type="component" value="Unassembled WGS sequence"/>
</dbReference>
<keyword evidence="2 4" id="KW-0732">Signal</keyword>
<dbReference type="EMBL" id="JAKGAQ010000002">
    <property type="protein sequence ID" value="MCF2871606.1"/>
    <property type="molecule type" value="Genomic_DNA"/>
</dbReference>